<evidence type="ECO:0000256" key="1">
    <source>
        <dbReference type="SAM" id="MobiDB-lite"/>
    </source>
</evidence>
<dbReference type="AlphaFoldDB" id="A0AAU9WW79"/>
<keyword evidence="3" id="KW-1185">Reference proteome</keyword>
<dbReference type="Proteomes" id="UP001159428">
    <property type="component" value="Unassembled WGS sequence"/>
</dbReference>
<gene>
    <name evidence="2" type="ORF">PMEA_00013235</name>
</gene>
<organism evidence="2 3">
    <name type="scientific">Pocillopora meandrina</name>
    <dbReference type="NCBI Taxonomy" id="46732"/>
    <lineage>
        <taxon>Eukaryota</taxon>
        <taxon>Metazoa</taxon>
        <taxon>Cnidaria</taxon>
        <taxon>Anthozoa</taxon>
        <taxon>Hexacorallia</taxon>
        <taxon>Scleractinia</taxon>
        <taxon>Astrocoeniina</taxon>
        <taxon>Pocilloporidae</taxon>
        <taxon>Pocillopora</taxon>
    </lineage>
</organism>
<sequence>MSSDEKQSTEQFSSNETLEILPMELERRRYEGGNDANTYSENSISVSDMATEPKDFKLRIENKSLVIVQQLLAKQQQPNWEHTLLRRETKGANRGEVQSDSAPKTKSSLLDQHKRPAELVACQLQPFGKTQHCSQTDWCDTFIVGVDPPMPLIEKQGYLNGQECERILKRLEILQDEGKFADHERLVTAFITRFADGENPDMELALNIERGVAFSYQKESKKSKSMFTSVIKSEQTQNYDVTNPSILAARAYFLLVEDYTNRNSVKLSPLFEFLRRSEFLLQNHDSPEDWAELYYNYGCVWLKYMSIIPDDLRNAPAREAARDKAKYYYEQAVSFCQRDERPRVQIKNQTYCHLGLAALLLDCSSTAARTQEKEIAPSDIKDAKEHLDFVQYRLGESVPRGTQVQLLKTRSDQFYRQRLYQLAKETAEEAFQLASSNGFNTELVPLQERIQFLDLKLEIAKEVTIVEIEDAHTESCYSGTD</sequence>
<protein>
    <submittedName>
        <fullName evidence="2">Uncharacterized protein</fullName>
    </submittedName>
</protein>
<reference evidence="2 3" key="1">
    <citation type="submission" date="2022-05" db="EMBL/GenBank/DDBJ databases">
        <authorList>
            <consortium name="Genoscope - CEA"/>
            <person name="William W."/>
        </authorList>
    </citation>
    <scope>NUCLEOTIDE SEQUENCE [LARGE SCALE GENOMIC DNA]</scope>
</reference>
<comment type="caution">
    <text evidence="2">The sequence shown here is derived from an EMBL/GenBank/DDBJ whole genome shotgun (WGS) entry which is preliminary data.</text>
</comment>
<name>A0AAU9WW79_9CNID</name>
<feature type="region of interest" description="Disordered" evidence="1">
    <location>
        <begin position="1"/>
        <end position="21"/>
    </location>
</feature>
<evidence type="ECO:0000313" key="2">
    <source>
        <dbReference type="EMBL" id="CAH3128001.1"/>
    </source>
</evidence>
<evidence type="ECO:0000313" key="3">
    <source>
        <dbReference type="Proteomes" id="UP001159428"/>
    </source>
</evidence>
<proteinExistence type="predicted"/>
<accession>A0AAU9WW79</accession>
<feature type="compositionally biased region" description="Polar residues" evidence="1">
    <location>
        <begin position="96"/>
        <end position="110"/>
    </location>
</feature>
<feature type="region of interest" description="Disordered" evidence="1">
    <location>
        <begin position="88"/>
        <end position="110"/>
    </location>
</feature>
<dbReference type="EMBL" id="CALNXJ010000023">
    <property type="protein sequence ID" value="CAH3128001.1"/>
    <property type="molecule type" value="Genomic_DNA"/>
</dbReference>